<dbReference type="EMBL" id="JAGFMF010012177">
    <property type="protein sequence ID" value="KAG8506211.1"/>
    <property type="molecule type" value="Genomic_DNA"/>
</dbReference>
<keyword evidence="3" id="KW-1185">Reference proteome</keyword>
<accession>A0A8J6DFH9</accession>
<proteinExistence type="predicted"/>
<dbReference type="SUPFAM" id="SSF52540">
    <property type="entry name" value="P-loop containing nucleoside triphosphate hydrolases"/>
    <property type="match status" value="1"/>
</dbReference>
<feature type="domain" description="DEAD/DEAH-box helicase" evidence="1">
    <location>
        <begin position="3"/>
        <end position="82"/>
    </location>
</feature>
<dbReference type="GO" id="GO:0003676">
    <property type="term" value="F:nucleic acid binding"/>
    <property type="evidence" value="ECO:0007669"/>
    <property type="project" value="InterPro"/>
</dbReference>
<protein>
    <submittedName>
        <fullName evidence="2">Eukaryotic initiation factor 4A-I</fullName>
    </submittedName>
</protein>
<sequence>MHNVVMTLGDYMGASCMLVLGGGYTVHTEMQKLQVEAPHITVCIPNHVFDVLILRYLSPKNIKMFVLNEADAMLSSGFKDQFVN</sequence>
<reference evidence="2" key="1">
    <citation type="journal article" date="2021" name="Evol. Appl.">
        <title>The genome of the Pyrenean desman and the effects of bottlenecks and inbreeding on the genomic landscape of an endangered species.</title>
        <authorList>
            <person name="Escoda L."/>
            <person name="Castresana J."/>
        </authorList>
    </citation>
    <scope>NUCLEOTIDE SEQUENCE</scope>
    <source>
        <strain evidence="2">IBE-C5619</strain>
    </source>
</reference>
<keyword evidence="2" id="KW-0648">Protein biosynthesis</keyword>
<dbReference type="GO" id="GO:0003743">
    <property type="term" value="F:translation initiation factor activity"/>
    <property type="evidence" value="ECO:0007669"/>
    <property type="project" value="UniProtKB-KW"/>
</dbReference>
<evidence type="ECO:0000313" key="3">
    <source>
        <dbReference type="Proteomes" id="UP000700334"/>
    </source>
</evidence>
<organism evidence="2 3">
    <name type="scientific">Galemys pyrenaicus</name>
    <name type="common">Iberian desman</name>
    <name type="synonym">Pyrenean desman</name>
    <dbReference type="NCBI Taxonomy" id="202257"/>
    <lineage>
        <taxon>Eukaryota</taxon>
        <taxon>Metazoa</taxon>
        <taxon>Chordata</taxon>
        <taxon>Craniata</taxon>
        <taxon>Vertebrata</taxon>
        <taxon>Euteleostomi</taxon>
        <taxon>Mammalia</taxon>
        <taxon>Eutheria</taxon>
        <taxon>Laurasiatheria</taxon>
        <taxon>Eulipotyphla</taxon>
        <taxon>Talpidae</taxon>
        <taxon>Galemys</taxon>
    </lineage>
</organism>
<dbReference type="Gene3D" id="3.40.50.300">
    <property type="entry name" value="P-loop containing nucleotide triphosphate hydrolases"/>
    <property type="match status" value="1"/>
</dbReference>
<gene>
    <name evidence="2" type="ORF">J0S82_004241</name>
</gene>
<dbReference type="Pfam" id="PF00270">
    <property type="entry name" value="DEAD"/>
    <property type="match status" value="1"/>
</dbReference>
<comment type="caution">
    <text evidence="2">The sequence shown here is derived from an EMBL/GenBank/DDBJ whole genome shotgun (WGS) entry which is preliminary data.</text>
</comment>
<name>A0A8J6DFH9_GALPY</name>
<dbReference type="GO" id="GO:0005524">
    <property type="term" value="F:ATP binding"/>
    <property type="evidence" value="ECO:0007669"/>
    <property type="project" value="InterPro"/>
</dbReference>
<dbReference type="AlphaFoldDB" id="A0A8J6DFH9"/>
<keyword evidence="2" id="KW-0396">Initiation factor</keyword>
<evidence type="ECO:0000259" key="1">
    <source>
        <dbReference type="Pfam" id="PF00270"/>
    </source>
</evidence>
<dbReference type="OrthoDB" id="10265785at2759"/>
<evidence type="ECO:0000313" key="2">
    <source>
        <dbReference type="EMBL" id="KAG8506211.1"/>
    </source>
</evidence>
<dbReference type="InterPro" id="IPR027417">
    <property type="entry name" value="P-loop_NTPase"/>
</dbReference>
<dbReference type="Proteomes" id="UP000700334">
    <property type="component" value="Unassembled WGS sequence"/>
</dbReference>
<dbReference type="InterPro" id="IPR011545">
    <property type="entry name" value="DEAD/DEAH_box_helicase_dom"/>
</dbReference>